<reference evidence="2 3" key="1">
    <citation type="submission" date="2021-01" db="EMBL/GenBank/DDBJ databases">
        <title>Whole genome shotgun sequence of Asanoa siamensis NBRC 107932.</title>
        <authorList>
            <person name="Komaki H."/>
            <person name="Tamura T."/>
        </authorList>
    </citation>
    <scope>NUCLEOTIDE SEQUENCE [LARGE SCALE GENOMIC DNA]</scope>
    <source>
        <strain evidence="2 3">NBRC 107932</strain>
    </source>
</reference>
<proteinExistence type="predicted"/>
<keyword evidence="3" id="KW-1185">Reference proteome</keyword>
<keyword evidence="1" id="KW-0472">Membrane</keyword>
<dbReference type="Proteomes" id="UP000604117">
    <property type="component" value="Unassembled WGS sequence"/>
</dbReference>
<gene>
    <name evidence="2" type="ORF">Asi02nite_77860</name>
</gene>
<feature type="transmembrane region" description="Helical" evidence="1">
    <location>
        <begin position="40"/>
        <end position="60"/>
    </location>
</feature>
<evidence type="ECO:0000313" key="3">
    <source>
        <dbReference type="Proteomes" id="UP000604117"/>
    </source>
</evidence>
<dbReference type="RefSeq" id="WP_203719097.1">
    <property type="nucleotide sequence ID" value="NZ_BONE01000129.1"/>
</dbReference>
<organism evidence="2 3">
    <name type="scientific">Asanoa siamensis</name>
    <dbReference type="NCBI Taxonomy" id="926357"/>
    <lineage>
        <taxon>Bacteria</taxon>
        <taxon>Bacillati</taxon>
        <taxon>Actinomycetota</taxon>
        <taxon>Actinomycetes</taxon>
        <taxon>Micromonosporales</taxon>
        <taxon>Micromonosporaceae</taxon>
        <taxon>Asanoa</taxon>
    </lineage>
</organism>
<accession>A0ABQ4D3Z7</accession>
<evidence type="ECO:0000256" key="1">
    <source>
        <dbReference type="SAM" id="Phobius"/>
    </source>
</evidence>
<keyword evidence="1" id="KW-1133">Transmembrane helix</keyword>
<keyword evidence="1" id="KW-0812">Transmembrane</keyword>
<name>A0ABQ4D3Z7_9ACTN</name>
<sequence length="460" mass="48737">MRMDERIREALVEIAEEVRPAPDPFGRLRLRRRRVRRRRVAVAGVGLALAAAVGVTVPLLPDRADRSVSDSQLPGDIHQWAERLRKSPIRGKVGASDPAFVAEFARLVADRQRAGKFRVTASVTEVNVLFLDDIGSARVALVAFHLAMPDHSGWENASAWFAARPGASAAELASPRATAGIGDGLDPFSVESGLSAANGAANAAVGLVPAGCVVETAPLPALDQWTPEPTGSYVIRTRATERAEWWRAVCDGVVKEMRPADAFPPRSAVVTDAQLDEALMRARGQVNRDKARDAVSDPLSQPNLMAGPARVLWGGQVADTKPDASGPYNGEAVLTAWPQAHSGWTLQISIWPNPTAPGGAISTGAMHWMPNDPTEPNIALPIRLGESVSVLVIVPDGATTVRAARDGALVDAADVKGLSAVVNAPDGPTLVFEALDRDGRIVATAKLPTNPPSDPDVIPW</sequence>
<dbReference type="EMBL" id="BONE01000129">
    <property type="protein sequence ID" value="GIF78268.1"/>
    <property type="molecule type" value="Genomic_DNA"/>
</dbReference>
<evidence type="ECO:0000313" key="2">
    <source>
        <dbReference type="EMBL" id="GIF78268.1"/>
    </source>
</evidence>
<protein>
    <submittedName>
        <fullName evidence="2">Uncharacterized protein</fullName>
    </submittedName>
</protein>
<comment type="caution">
    <text evidence="2">The sequence shown here is derived from an EMBL/GenBank/DDBJ whole genome shotgun (WGS) entry which is preliminary data.</text>
</comment>